<evidence type="ECO:0000313" key="10">
    <source>
        <dbReference type="Proteomes" id="UP000232673"/>
    </source>
</evidence>
<accession>A0A2N0TSH9</accession>
<evidence type="ECO:0000313" key="9">
    <source>
        <dbReference type="EMBL" id="PKD17697.1"/>
    </source>
</evidence>
<dbReference type="InterPro" id="IPR032311">
    <property type="entry name" value="DUF4982"/>
</dbReference>
<name>A0A2N0TSH9_9FLAO</name>
<dbReference type="Pfam" id="PF00703">
    <property type="entry name" value="Glyco_hydro_2"/>
    <property type="match status" value="1"/>
</dbReference>
<keyword evidence="10" id="KW-1185">Reference proteome</keyword>
<dbReference type="GO" id="GO:0004553">
    <property type="term" value="F:hydrolase activity, hydrolyzing O-glycosyl compounds"/>
    <property type="evidence" value="ECO:0007669"/>
    <property type="project" value="InterPro"/>
</dbReference>
<dbReference type="InterPro" id="IPR017853">
    <property type="entry name" value="GH"/>
</dbReference>
<dbReference type="SUPFAM" id="SSF49303">
    <property type="entry name" value="beta-Galactosidase/glucuronidase domain"/>
    <property type="match status" value="1"/>
</dbReference>
<dbReference type="InterPro" id="IPR036156">
    <property type="entry name" value="Beta-gal/glucu_dom_sf"/>
</dbReference>
<evidence type="ECO:0000259" key="8">
    <source>
        <dbReference type="Pfam" id="PF18565"/>
    </source>
</evidence>
<comment type="caution">
    <text evidence="9">The sequence shown here is derived from an EMBL/GenBank/DDBJ whole genome shotgun (WGS) entry which is preliminary data.</text>
</comment>
<protein>
    <recommendedName>
        <fullName evidence="11">Beta-galactosidase</fullName>
    </recommendedName>
</protein>
<evidence type="ECO:0000259" key="6">
    <source>
        <dbReference type="Pfam" id="PF02837"/>
    </source>
</evidence>
<dbReference type="Pfam" id="PF16355">
    <property type="entry name" value="DUF4982"/>
    <property type="match status" value="1"/>
</dbReference>
<evidence type="ECO:0000259" key="5">
    <source>
        <dbReference type="Pfam" id="PF02836"/>
    </source>
</evidence>
<dbReference type="InterPro" id="IPR040605">
    <property type="entry name" value="Glyco_hydro2_dom5"/>
</dbReference>
<dbReference type="InterPro" id="IPR006104">
    <property type="entry name" value="Glyco_hydro_2_N"/>
</dbReference>
<organism evidence="9 10">
    <name type="scientific">Salegentibacter salinarum</name>
    <dbReference type="NCBI Taxonomy" id="447422"/>
    <lineage>
        <taxon>Bacteria</taxon>
        <taxon>Pseudomonadati</taxon>
        <taxon>Bacteroidota</taxon>
        <taxon>Flavobacteriia</taxon>
        <taxon>Flavobacteriales</taxon>
        <taxon>Flavobacteriaceae</taxon>
        <taxon>Salegentibacter</taxon>
    </lineage>
</organism>
<dbReference type="Gene3D" id="2.60.120.260">
    <property type="entry name" value="Galactose-binding domain-like"/>
    <property type="match status" value="1"/>
</dbReference>
<sequence length="777" mass="88688">MGKEKFNDAWTFHKGDLSIERATSDQVSWRPVNVPHDWSVEGPFSSEWASGTGFLPGGIGWYRKDFNLKDYDKNKRYAVYFDGIYKNSEVWINGHYLGKRPNGFIPIQYDLTPFLQADNNLIIVKANHTDYADSRYYTGSGLYRNVYLITQEEHHFSKWGVFFQTPEVSKERATAKVSVELENHGKEISKKTVQIYLKDNDGNSVATSKQDISLRPGKENYLEFDLEINDPKLWSPGSPYLYDLEVNLVEGSTEVDAWNEKVGFRDFHFDADRGFFLNGENMLLKGVCFHHDAGALGAAVPKEVWEKRMETLKELGVNAIRMAHYPHQDFIYELADEMGFLVQEEAFDEWEYGKNKWIEGWNVGTPGNEGYHEAFSEWGVKDVQDMVRRTRNRPSIIMWSIGNEIDYPNDPYSHPVLDEGRNPQIYGKGFNKENPPASHLAKLANELANAVKMYDTTRPVTAALAGVTMSNHTLYPSVLDIVGYNYQEYRYEEDHKEFPERVIYGSENGDALDAWLAVVNNDFISSQFLWTAFDFLGEAREWPVRSSGAGIIDLAGQPKPDFYFRKSLWNNQPMVYIGVANSERDVNRRSNIEEAWIGEEGQTKWITAYTNTEEVELFLNGESLGRKEAVYQNDKMIAWEVPFSPGELLVKGYDKNDSIVSEYKLVTPGTATDLQIQTDKRSSSEGIEEIIHLDILLTDKEGNRITDDDREVSIEVEGPAKLLGLESGDLSSHESYQAKERNTYKGQLRAYIETTGEAKEVNIKISSPGIPEKEISF</sequence>
<evidence type="ECO:0000259" key="7">
    <source>
        <dbReference type="Pfam" id="PF16355"/>
    </source>
</evidence>
<dbReference type="InterPro" id="IPR006101">
    <property type="entry name" value="Glyco_hydro_2"/>
</dbReference>
<dbReference type="Pfam" id="PF02836">
    <property type="entry name" value="Glyco_hydro_2_C"/>
    <property type="match status" value="1"/>
</dbReference>
<evidence type="ECO:0000256" key="3">
    <source>
        <dbReference type="ARBA" id="ARBA00023295"/>
    </source>
</evidence>
<dbReference type="InterPro" id="IPR008979">
    <property type="entry name" value="Galactose-bd-like_sf"/>
</dbReference>
<dbReference type="SUPFAM" id="SSF51445">
    <property type="entry name" value="(Trans)glycosidases"/>
    <property type="match status" value="1"/>
</dbReference>
<feature type="domain" description="DUF4982" evidence="7">
    <location>
        <begin position="601"/>
        <end position="659"/>
    </location>
</feature>
<feature type="domain" description="Glycoside hydrolase family 2" evidence="8">
    <location>
        <begin position="674"/>
        <end position="775"/>
    </location>
</feature>
<reference evidence="9 10" key="1">
    <citation type="submission" date="2015-10" db="EMBL/GenBank/DDBJ databases">
        <title>Draft genome sequence of Salegentibacter salinarum KCTC 12975.</title>
        <authorList>
            <person name="Lin W."/>
            <person name="Zheng Q."/>
        </authorList>
    </citation>
    <scope>NUCLEOTIDE SEQUENCE [LARGE SCALE GENOMIC DNA]</scope>
    <source>
        <strain evidence="9 10">KCTC 12975</strain>
    </source>
</reference>
<dbReference type="InterPro" id="IPR006103">
    <property type="entry name" value="Glyco_hydro_2_cat"/>
</dbReference>
<dbReference type="GO" id="GO:0005975">
    <property type="term" value="P:carbohydrate metabolic process"/>
    <property type="evidence" value="ECO:0007669"/>
    <property type="project" value="InterPro"/>
</dbReference>
<dbReference type="InterPro" id="IPR006102">
    <property type="entry name" value="Ig-like_GH2"/>
</dbReference>
<proteinExistence type="inferred from homology"/>
<feature type="domain" description="Glycoside hydrolase family 2 immunoglobulin-like beta-sandwich" evidence="4">
    <location>
        <begin position="163"/>
        <end position="265"/>
    </location>
</feature>
<feature type="domain" description="Glycoside hydrolase family 2 catalytic" evidence="5">
    <location>
        <begin position="272"/>
        <end position="465"/>
    </location>
</feature>
<keyword evidence="2" id="KW-0378">Hydrolase</keyword>
<dbReference type="AlphaFoldDB" id="A0A2N0TSH9"/>
<dbReference type="PANTHER" id="PTHR42732">
    <property type="entry name" value="BETA-GALACTOSIDASE"/>
    <property type="match status" value="1"/>
</dbReference>
<evidence type="ECO:0000256" key="1">
    <source>
        <dbReference type="ARBA" id="ARBA00007401"/>
    </source>
</evidence>
<dbReference type="PRINTS" id="PR00132">
    <property type="entry name" value="GLHYDRLASE2"/>
</dbReference>
<dbReference type="EMBL" id="LKTS01000034">
    <property type="protein sequence ID" value="PKD17697.1"/>
    <property type="molecule type" value="Genomic_DNA"/>
</dbReference>
<dbReference type="InterPro" id="IPR051913">
    <property type="entry name" value="GH2_Domain-Containing"/>
</dbReference>
<comment type="similarity">
    <text evidence="1">Belongs to the glycosyl hydrolase 2 family.</text>
</comment>
<dbReference type="PANTHER" id="PTHR42732:SF1">
    <property type="entry name" value="BETA-MANNOSIDASE"/>
    <property type="match status" value="1"/>
</dbReference>
<dbReference type="Proteomes" id="UP000232673">
    <property type="component" value="Unassembled WGS sequence"/>
</dbReference>
<evidence type="ECO:0000256" key="2">
    <source>
        <dbReference type="ARBA" id="ARBA00022801"/>
    </source>
</evidence>
<dbReference type="Gene3D" id="2.60.40.10">
    <property type="entry name" value="Immunoglobulins"/>
    <property type="match status" value="3"/>
</dbReference>
<dbReference type="Pfam" id="PF18565">
    <property type="entry name" value="Glyco_hydro2_C5"/>
    <property type="match status" value="1"/>
</dbReference>
<dbReference type="STRING" id="447422.SAMN05660903_01156"/>
<gene>
    <name evidence="9" type="ORF">APR41_05675</name>
</gene>
<dbReference type="Pfam" id="PF02837">
    <property type="entry name" value="Glyco_hydro_2_N"/>
    <property type="match status" value="1"/>
</dbReference>
<feature type="domain" description="Glycosyl hydrolases family 2 sugar binding" evidence="6">
    <location>
        <begin position="58"/>
        <end position="150"/>
    </location>
</feature>
<dbReference type="InterPro" id="IPR013783">
    <property type="entry name" value="Ig-like_fold"/>
</dbReference>
<keyword evidence="3" id="KW-0326">Glycosidase</keyword>
<dbReference type="SUPFAM" id="SSF49785">
    <property type="entry name" value="Galactose-binding domain-like"/>
    <property type="match status" value="1"/>
</dbReference>
<evidence type="ECO:0000259" key="4">
    <source>
        <dbReference type="Pfam" id="PF00703"/>
    </source>
</evidence>
<dbReference type="Gene3D" id="3.20.20.80">
    <property type="entry name" value="Glycosidases"/>
    <property type="match status" value="1"/>
</dbReference>
<evidence type="ECO:0008006" key="11">
    <source>
        <dbReference type="Google" id="ProtNLM"/>
    </source>
</evidence>